<dbReference type="EMBL" id="JARBJD010000029">
    <property type="protein sequence ID" value="KAK2959525.1"/>
    <property type="molecule type" value="Genomic_DNA"/>
</dbReference>
<evidence type="ECO:0000313" key="9">
    <source>
        <dbReference type="Proteomes" id="UP001281761"/>
    </source>
</evidence>
<keyword evidence="9" id="KW-1185">Reference proteome</keyword>
<comment type="similarity">
    <text evidence="2">Belongs to the UPF0057 (PMP3) family.</text>
</comment>
<proteinExistence type="inferred from homology"/>
<dbReference type="Proteomes" id="UP001281761">
    <property type="component" value="Unassembled WGS sequence"/>
</dbReference>
<evidence type="ECO:0000256" key="3">
    <source>
        <dbReference type="ARBA" id="ARBA00022692"/>
    </source>
</evidence>
<keyword evidence="4 6" id="KW-1133">Transmembrane helix</keyword>
<accession>A0ABQ9Y760</accession>
<sequence length="68" mass="7547">MACGIMDILCLIVSFIFPPLGICMMKCCGSVKRSFNFCCHLIINIILMCCAWIPGFIHCCLLLLGCIK</sequence>
<protein>
    <submittedName>
        <fullName evidence="8">Uncharacterized protein</fullName>
    </submittedName>
</protein>
<evidence type="ECO:0000256" key="4">
    <source>
        <dbReference type="ARBA" id="ARBA00022989"/>
    </source>
</evidence>
<evidence type="ECO:0000256" key="6">
    <source>
        <dbReference type="SAM" id="Phobius"/>
    </source>
</evidence>
<keyword evidence="7" id="KW-0732">Signal</keyword>
<dbReference type="Pfam" id="PF01679">
    <property type="entry name" value="Pmp3"/>
    <property type="match status" value="1"/>
</dbReference>
<keyword evidence="3 6" id="KW-0812">Transmembrane</keyword>
<feature type="chain" id="PRO_5045638254" evidence="7">
    <location>
        <begin position="24"/>
        <end position="68"/>
    </location>
</feature>
<gene>
    <name evidence="8" type="ORF">BLNAU_5574</name>
</gene>
<evidence type="ECO:0000256" key="1">
    <source>
        <dbReference type="ARBA" id="ARBA00004370"/>
    </source>
</evidence>
<dbReference type="InterPro" id="IPR000612">
    <property type="entry name" value="PMP3"/>
</dbReference>
<feature type="transmembrane region" description="Helical" evidence="6">
    <location>
        <begin position="41"/>
        <end position="64"/>
    </location>
</feature>
<reference evidence="8 9" key="1">
    <citation type="journal article" date="2022" name="bioRxiv">
        <title>Genomics of Preaxostyla Flagellates Illuminates Evolutionary Transitions and the Path Towards Mitochondrial Loss.</title>
        <authorList>
            <person name="Novak L.V.F."/>
            <person name="Treitli S.C."/>
            <person name="Pyrih J."/>
            <person name="Halakuc P."/>
            <person name="Pipaliya S.V."/>
            <person name="Vacek V."/>
            <person name="Brzon O."/>
            <person name="Soukal P."/>
            <person name="Eme L."/>
            <person name="Dacks J.B."/>
            <person name="Karnkowska A."/>
            <person name="Elias M."/>
            <person name="Hampl V."/>
        </authorList>
    </citation>
    <scope>NUCLEOTIDE SEQUENCE [LARGE SCALE GENOMIC DNA]</scope>
    <source>
        <strain evidence="8">NAU3</strain>
        <tissue evidence="8">Gut</tissue>
    </source>
</reference>
<organism evidence="8 9">
    <name type="scientific">Blattamonas nauphoetae</name>
    <dbReference type="NCBI Taxonomy" id="2049346"/>
    <lineage>
        <taxon>Eukaryota</taxon>
        <taxon>Metamonada</taxon>
        <taxon>Preaxostyla</taxon>
        <taxon>Oxymonadida</taxon>
        <taxon>Blattamonas</taxon>
    </lineage>
</organism>
<comment type="subcellular location">
    <subcellularLocation>
        <location evidence="1">Membrane</location>
    </subcellularLocation>
</comment>
<feature type="signal peptide" evidence="7">
    <location>
        <begin position="1"/>
        <end position="23"/>
    </location>
</feature>
<comment type="caution">
    <text evidence="8">The sequence shown here is derived from an EMBL/GenBank/DDBJ whole genome shotgun (WGS) entry which is preliminary data.</text>
</comment>
<evidence type="ECO:0000313" key="8">
    <source>
        <dbReference type="EMBL" id="KAK2959525.1"/>
    </source>
</evidence>
<evidence type="ECO:0000256" key="5">
    <source>
        <dbReference type="ARBA" id="ARBA00023136"/>
    </source>
</evidence>
<evidence type="ECO:0000256" key="2">
    <source>
        <dbReference type="ARBA" id="ARBA00009530"/>
    </source>
</evidence>
<evidence type="ECO:0000256" key="7">
    <source>
        <dbReference type="SAM" id="SignalP"/>
    </source>
</evidence>
<keyword evidence="5 6" id="KW-0472">Membrane</keyword>
<name>A0ABQ9Y760_9EUKA</name>